<reference evidence="1 2" key="1">
    <citation type="submission" date="2019-05" db="EMBL/GenBank/DDBJ databases">
        <title>Complete genome sequence of Pseudoalteromonas sp. 16-SW-7(T) isolated from the Okhotsk Sea, Russia.</title>
        <authorList>
            <person name="Nguyen T.H."/>
            <person name="Nedashkovskaya O.I."/>
            <person name="Kim S.-G."/>
        </authorList>
    </citation>
    <scope>NUCLEOTIDE SEQUENCE [LARGE SCALE GENOMIC DNA]</scope>
    <source>
        <strain evidence="1 2">16-SW-7</strain>
    </source>
</reference>
<dbReference type="Proteomes" id="UP000310065">
    <property type="component" value="Chromosome L1"/>
</dbReference>
<sequence length="295" mass="33360">MQAKDNTLCLTKRKPKWLTLRFIKLTSTESVFYSPANNLKGSSALIVIYKIGLTSKTMQYIASQSNHPATVFLNQNEITKRHCNIRWFNQTSEIKRCGHGTLAAANFLIKYFGYCPEVFTAMSHERFTIRVKKQRAQLLLKSIEPKKSELAKGELKSVFSTAIKAAYSTGDKNGYTVVLFNKEFNEEFNEEFSKDVEKDYLKSLHVDFKALSKLHKNAVIALSIKNKDKKNAIAHFRYFAPQFGVNEDSATGSAVSVIAPLLFRLHGLNKAKLIQKSNNGALLSYELNNAKVVIY</sequence>
<dbReference type="RefSeq" id="WP_138489010.1">
    <property type="nucleotide sequence ID" value="NZ_CP040558.1"/>
</dbReference>
<dbReference type="AlphaFoldDB" id="A0A4P9J094"/>
<protein>
    <submittedName>
        <fullName evidence="1">PhzF family phenazine biosynthesis protein</fullName>
    </submittedName>
</protein>
<dbReference type="KEGG" id="pdv:FFU37_06390"/>
<evidence type="ECO:0000313" key="2">
    <source>
        <dbReference type="Proteomes" id="UP000310065"/>
    </source>
</evidence>
<dbReference type="InterPro" id="IPR003719">
    <property type="entry name" value="Phenazine_PhzF-like"/>
</dbReference>
<dbReference type="EMBL" id="CP040558">
    <property type="protein sequence ID" value="QCU74113.1"/>
    <property type="molecule type" value="Genomic_DNA"/>
</dbReference>
<dbReference type="Gene3D" id="3.10.310.10">
    <property type="entry name" value="Diaminopimelate Epimerase, Chain A, domain 1"/>
    <property type="match status" value="2"/>
</dbReference>
<dbReference type="GeneID" id="88775274"/>
<proteinExistence type="predicted"/>
<dbReference type="PANTHER" id="PTHR13774">
    <property type="entry name" value="PHENAZINE BIOSYNTHESIS PROTEIN"/>
    <property type="match status" value="1"/>
</dbReference>
<accession>A0A4P9J094</accession>
<dbReference type="GO" id="GO:0005737">
    <property type="term" value="C:cytoplasm"/>
    <property type="evidence" value="ECO:0007669"/>
    <property type="project" value="TreeGrafter"/>
</dbReference>
<dbReference type="GO" id="GO:0016853">
    <property type="term" value="F:isomerase activity"/>
    <property type="evidence" value="ECO:0007669"/>
    <property type="project" value="TreeGrafter"/>
</dbReference>
<evidence type="ECO:0000313" key="1">
    <source>
        <dbReference type="EMBL" id="QCU74113.1"/>
    </source>
</evidence>
<name>A0A4P9J094_9GAMM</name>
<dbReference type="Pfam" id="PF02567">
    <property type="entry name" value="PhzC-PhzF"/>
    <property type="match status" value="1"/>
</dbReference>
<dbReference type="SUPFAM" id="SSF54506">
    <property type="entry name" value="Diaminopimelate epimerase-like"/>
    <property type="match status" value="1"/>
</dbReference>
<gene>
    <name evidence="1" type="ORF">FFU37_06390</name>
</gene>
<organism evidence="1 2">
    <name type="scientific">Pseudoalteromonas distincta</name>
    <dbReference type="NCBI Taxonomy" id="77608"/>
    <lineage>
        <taxon>Bacteria</taxon>
        <taxon>Pseudomonadati</taxon>
        <taxon>Pseudomonadota</taxon>
        <taxon>Gammaproteobacteria</taxon>
        <taxon>Alteromonadales</taxon>
        <taxon>Pseudoalteromonadaceae</taxon>
        <taxon>Pseudoalteromonas</taxon>
    </lineage>
</organism>